<name>A0A7W7S7Z3_9ACTN</name>
<dbReference type="EMBL" id="JACHJR010000001">
    <property type="protein sequence ID" value="MBB4945232.1"/>
    <property type="molecule type" value="Genomic_DNA"/>
</dbReference>
<sequence>MSESYGIIRDCLVSEFEVSPELVRPDAALASLALDSLALVELSLMVEERLGVTVTDIRPECTLGELAAFADAAVVGAAR</sequence>
<gene>
    <name evidence="2" type="ORF">F4556_000767</name>
</gene>
<dbReference type="SUPFAM" id="SSF47336">
    <property type="entry name" value="ACP-like"/>
    <property type="match status" value="1"/>
</dbReference>
<dbReference type="Proteomes" id="UP000573327">
    <property type="component" value="Unassembled WGS sequence"/>
</dbReference>
<dbReference type="Gene3D" id="1.10.1200.10">
    <property type="entry name" value="ACP-like"/>
    <property type="match status" value="1"/>
</dbReference>
<keyword evidence="3" id="KW-1185">Reference proteome</keyword>
<protein>
    <submittedName>
        <fullName evidence="2">Acyl carrier protein</fullName>
    </submittedName>
</protein>
<evidence type="ECO:0000259" key="1">
    <source>
        <dbReference type="Pfam" id="PF00550"/>
    </source>
</evidence>
<evidence type="ECO:0000313" key="3">
    <source>
        <dbReference type="Proteomes" id="UP000573327"/>
    </source>
</evidence>
<dbReference type="RefSeq" id="WP_184911593.1">
    <property type="nucleotide sequence ID" value="NZ_JACHJR010000001.1"/>
</dbReference>
<organism evidence="2 3">
    <name type="scientific">Kitasatospora gansuensis</name>
    <dbReference type="NCBI Taxonomy" id="258050"/>
    <lineage>
        <taxon>Bacteria</taxon>
        <taxon>Bacillati</taxon>
        <taxon>Actinomycetota</taxon>
        <taxon>Actinomycetes</taxon>
        <taxon>Kitasatosporales</taxon>
        <taxon>Streptomycetaceae</taxon>
        <taxon>Kitasatospora</taxon>
    </lineage>
</organism>
<dbReference type="AlphaFoldDB" id="A0A7W7S7Z3"/>
<dbReference type="InterPro" id="IPR036736">
    <property type="entry name" value="ACP-like_sf"/>
</dbReference>
<comment type="caution">
    <text evidence="2">The sequence shown here is derived from an EMBL/GenBank/DDBJ whole genome shotgun (WGS) entry which is preliminary data.</text>
</comment>
<reference evidence="2 3" key="1">
    <citation type="submission" date="2020-08" db="EMBL/GenBank/DDBJ databases">
        <title>Sequencing the genomes of 1000 actinobacteria strains.</title>
        <authorList>
            <person name="Klenk H.-P."/>
        </authorList>
    </citation>
    <scope>NUCLEOTIDE SEQUENCE [LARGE SCALE GENOMIC DNA]</scope>
    <source>
        <strain evidence="2 3">DSM 44786</strain>
    </source>
</reference>
<proteinExistence type="predicted"/>
<dbReference type="Pfam" id="PF00550">
    <property type="entry name" value="PP-binding"/>
    <property type="match status" value="1"/>
</dbReference>
<dbReference type="InterPro" id="IPR009081">
    <property type="entry name" value="PP-bd_ACP"/>
</dbReference>
<feature type="domain" description="Carrier" evidence="1">
    <location>
        <begin position="8"/>
        <end position="56"/>
    </location>
</feature>
<accession>A0A7W7S7Z3</accession>
<evidence type="ECO:0000313" key="2">
    <source>
        <dbReference type="EMBL" id="MBB4945232.1"/>
    </source>
</evidence>